<dbReference type="SMART" id="SM00923">
    <property type="entry name" value="MbtH"/>
    <property type="match status" value="1"/>
</dbReference>
<feature type="domain" description="MbtH-like" evidence="1">
    <location>
        <begin position="1"/>
        <end position="47"/>
    </location>
</feature>
<dbReference type="GO" id="GO:0005829">
    <property type="term" value="C:cytosol"/>
    <property type="evidence" value="ECO:0007669"/>
    <property type="project" value="TreeGrafter"/>
</dbReference>
<evidence type="ECO:0000259" key="1">
    <source>
        <dbReference type="SMART" id="SM00923"/>
    </source>
</evidence>
<dbReference type="InterPro" id="IPR038020">
    <property type="entry name" value="MbtH-like_sf"/>
</dbReference>
<dbReference type="PANTHER" id="PTHR38444:SF1">
    <property type="entry name" value="ENTEROBACTIN BIOSYNTHESIS PROTEIN YBDZ"/>
    <property type="match status" value="1"/>
</dbReference>
<dbReference type="BioCyc" id="SESP1179773:BN6_RS23190-MONOMER"/>
<evidence type="ECO:0000313" key="2">
    <source>
        <dbReference type="EMBL" id="CCH32070.1"/>
    </source>
</evidence>
<dbReference type="EMBL" id="HE804045">
    <property type="protein sequence ID" value="CCH32070.1"/>
    <property type="molecule type" value="Genomic_DNA"/>
</dbReference>
<dbReference type="Proteomes" id="UP000006281">
    <property type="component" value="Chromosome"/>
</dbReference>
<accession>K0JW82</accession>
<dbReference type="InterPro" id="IPR037407">
    <property type="entry name" value="MLP_fam"/>
</dbReference>
<reference evidence="2 3" key="1">
    <citation type="journal article" date="2012" name="BMC Genomics">
        <title>Complete genome sequence of Saccharothrix espanaensis DSM 44229T and comparison to the other completely sequenced Pseudonocardiaceae.</title>
        <authorList>
            <person name="Strobel T."/>
            <person name="Al-Dilaimi A."/>
            <person name="Blom J."/>
            <person name="Gessner A."/>
            <person name="Kalinowski J."/>
            <person name="Luzhetska M."/>
            <person name="Puhler A."/>
            <person name="Szczepanowski R."/>
            <person name="Bechthold A."/>
            <person name="Ruckert C."/>
        </authorList>
    </citation>
    <scope>NUCLEOTIDE SEQUENCE [LARGE SCALE GENOMIC DNA]</scope>
    <source>
        <strain evidence="3">ATCC 51144 / DSM 44229 / JCM 9112 / NBRC 15066 / NRRL 15764</strain>
    </source>
</reference>
<dbReference type="RefSeq" id="WP_015102182.1">
    <property type="nucleotide sequence ID" value="NC_019673.1"/>
</dbReference>
<dbReference type="OrthoDB" id="7584480at2"/>
<dbReference type="KEGG" id="sesp:BN6_47950"/>
<protein>
    <submittedName>
        <fullName evidence="2">Putative MbtH-like protein</fullName>
    </submittedName>
</protein>
<proteinExistence type="predicted"/>
<dbReference type="AlphaFoldDB" id="K0JW82"/>
<gene>
    <name evidence="2" type="ordered locus">BN6_47950</name>
</gene>
<dbReference type="Gene3D" id="3.90.820.10">
    <property type="entry name" value="Structural Genomics, Unknown Function 30-nov-00 1gh9 Mol_id"/>
    <property type="match status" value="1"/>
</dbReference>
<dbReference type="Pfam" id="PF03621">
    <property type="entry name" value="MbtH"/>
    <property type="match status" value="1"/>
</dbReference>
<keyword evidence="3" id="KW-1185">Reference proteome</keyword>
<dbReference type="InterPro" id="IPR005153">
    <property type="entry name" value="MbtH-like_dom"/>
</dbReference>
<dbReference type="eggNOG" id="COG3251">
    <property type="taxonomic scope" value="Bacteria"/>
</dbReference>
<dbReference type="PATRIC" id="fig|1179773.3.peg.4805"/>
<sequence length="63" mass="6747">MGASTYRVVVNDAEQYSIWPAGADLPPGWADAGMTGSQDDCLARIDRVWVDLRPAGVRARLAG</sequence>
<evidence type="ECO:0000313" key="3">
    <source>
        <dbReference type="Proteomes" id="UP000006281"/>
    </source>
</evidence>
<organism evidence="2 3">
    <name type="scientific">Saccharothrix espanaensis (strain ATCC 51144 / DSM 44229 / JCM 9112 / NBRC 15066 / NRRL 15764)</name>
    <dbReference type="NCBI Taxonomy" id="1179773"/>
    <lineage>
        <taxon>Bacteria</taxon>
        <taxon>Bacillati</taxon>
        <taxon>Actinomycetota</taxon>
        <taxon>Actinomycetes</taxon>
        <taxon>Pseudonocardiales</taxon>
        <taxon>Pseudonocardiaceae</taxon>
        <taxon>Saccharothrix</taxon>
    </lineage>
</organism>
<dbReference type="SUPFAM" id="SSF160582">
    <property type="entry name" value="MbtH-like"/>
    <property type="match status" value="1"/>
</dbReference>
<dbReference type="STRING" id="1179773.BN6_47950"/>
<dbReference type="GO" id="GO:0019290">
    <property type="term" value="P:siderophore biosynthetic process"/>
    <property type="evidence" value="ECO:0007669"/>
    <property type="project" value="TreeGrafter"/>
</dbReference>
<dbReference type="HOGENOM" id="CLU_181321_0_1_11"/>
<name>K0JW82_SACES</name>
<dbReference type="PANTHER" id="PTHR38444">
    <property type="entry name" value="ENTEROBACTIN BIOSYNTHESIS PROTEIN YBDZ"/>
    <property type="match status" value="1"/>
</dbReference>